<organism evidence="1">
    <name type="scientific">Lobelia galpinii</name>
    <dbReference type="NCBI Taxonomy" id="2041126"/>
    <lineage>
        <taxon>Eukaryota</taxon>
        <taxon>Viridiplantae</taxon>
        <taxon>Streptophyta</taxon>
        <taxon>Embryophyta</taxon>
        <taxon>Tracheophyta</taxon>
        <taxon>Spermatophyta</taxon>
        <taxon>Magnoliopsida</taxon>
        <taxon>eudicotyledons</taxon>
        <taxon>Gunneridae</taxon>
        <taxon>Pentapetalae</taxon>
        <taxon>asterids</taxon>
        <taxon>campanulids</taxon>
        <taxon>Asterales</taxon>
        <taxon>Campanulaceae</taxon>
        <taxon>Lobelia</taxon>
    </lineage>
</organism>
<keyword evidence="1" id="KW-0934">Plastid</keyword>
<gene>
    <name evidence="1" type="primary">ORF57</name>
    <name evidence="1" type="ORF">Lo_gal1Pt0018</name>
</gene>
<protein>
    <submittedName>
        <fullName evidence="1">Uncharacterized protein</fullName>
    </submittedName>
</protein>
<reference evidence="1" key="1">
    <citation type="journal article" date="2014" name="Proc. Natl. Acad. Sci. U.S.A.">
        <title>The dynamic history of plastid genomes in the Campanulaceae sensu lato is unique among angiosperms.</title>
        <authorList>
            <person name="Knox E.B."/>
        </authorList>
    </citation>
    <scope>NUCLEOTIDE SEQUENCE</scope>
</reference>
<dbReference type="AlphaFoldDB" id="A0A291EXQ9"/>
<name>A0A291EXQ9_9ASTR</name>
<dbReference type="GeneID" id="34726535"/>
<reference evidence="1" key="2">
    <citation type="submission" date="2017-08" db="EMBL/GenBank/DDBJ databases">
        <authorList>
            <person name="Knox E.B."/>
        </authorList>
    </citation>
    <scope>NUCLEOTIDE SEQUENCE</scope>
</reference>
<accession>A0A291EXQ9</accession>
<dbReference type="RefSeq" id="YP_009434758.1">
    <property type="nucleotide sequence ID" value="NC_036071.1"/>
</dbReference>
<sequence>MASGSLSSHGRTVLLPFPQQGIPCLEKRMRIICRSKNADIDSQLQFQTVIRFNFGIL</sequence>
<proteinExistence type="predicted"/>
<evidence type="ECO:0000313" key="1">
    <source>
        <dbReference type="EMBL" id="ATG24665.1"/>
    </source>
</evidence>
<geneLocation type="plastid" evidence="1"/>
<dbReference type="EMBL" id="MF770603">
    <property type="protein sequence ID" value="ATG24665.1"/>
    <property type="molecule type" value="Genomic_DNA"/>
</dbReference>